<feature type="binding site" evidence="11">
    <location>
        <position position="457"/>
    </location>
    <ligand>
        <name>NADP(+)</name>
        <dbReference type="ChEBI" id="CHEBI:58349"/>
    </ligand>
</feature>
<sequence>MAYAITQSCCKDASCVSVCPVDCIHPTPDEPDFGTTDILYVDPKACIDCGACADACPVAAPKAIDLLRGAEAVFADLNAEFFERRPPREKPKTHTWDEMGGDLERSLSIAIVGTGPAAAYTARQLLLSTDAKITMIDKLPVPGGLVRGGVAPDHTDTKKFADLFHWAYRHPRTKMVMNVEVGRDISHADVLQHHDVVIYGVGARRDRELGVPGEDLPGVYPAPEVVGWYNGALDVAPDGVVLSGDRVVVVGNGNVALDLARLLLHDPEVLARTDMPDHAVAAFRGLDVREVVLLGRRGPSAAAFTRPELLMMPPGIDVVVARDEFTEGELAEAEAEPESNAAVLAALPLVDVDLTAPPGDRRRLVFSFGRQVVSVEGDERVEAVQVAPSGVPEQAEKVPCGTLIRATGHRGTPVAGLPFDEATATVPNEHGRVVDPATGEAVPGTYVVGWIKRGATGGIGTNRTCAHETIATIVADANAGLIPPAPKRRLTFGPFVRTRVDRVVGRRRMLAIEKAEETRGHREGRPRVKFESVDEMLRVSPATSLH</sequence>
<dbReference type="PROSITE" id="PS51379">
    <property type="entry name" value="4FE4S_FER_2"/>
    <property type="match status" value="1"/>
</dbReference>
<dbReference type="CDD" id="cd04410">
    <property type="entry name" value="DMSOR_beta-like"/>
    <property type="match status" value="1"/>
</dbReference>
<feature type="binding site" evidence="10">
    <location>
        <position position="117"/>
    </location>
    <ligand>
        <name>FAD</name>
        <dbReference type="ChEBI" id="CHEBI:57692"/>
    </ligand>
</feature>
<evidence type="ECO:0000256" key="9">
    <source>
        <dbReference type="ARBA" id="ARBA00023014"/>
    </source>
</evidence>
<dbReference type="InterPro" id="IPR036188">
    <property type="entry name" value="FAD/NAD-bd_sf"/>
</dbReference>
<dbReference type="GO" id="GO:0046872">
    <property type="term" value="F:metal ion binding"/>
    <property type="evidence" value="ECO:0007669"/>
    <property type="project" value="UniProtKB-KW"/>
</dbReference>
<comment type="cofactor">
    <cofactor evidence="1 10">
        <name>FAD</name>
        <dbReference type="ChEBI" id="CHEBI:57692"/>
    </cofactor>
</comment>
<dbReference type="Gene3D" id="3.30.70.20">
    <property type="match status" value="1"/>
</dbReference>
<comment type="similarity">
    <text evidence="2">Belongs to the ferredoxin--NADP reductase type 1 family.</text>
</comment>
<evidence type="ECO:0000256" key="8">
    <source>
        <dbReference type="ARBA" id="ARBA00023004"/>
    </source>
</evidence>
<feature type="binding site" evidence="10">
    <location>
        <position position="450"/>
    </location>
    <ligand>
        <name>FAD</name>
        <dbReference type="ChEBI" id="CHEBI:57692"/>
    </ligand>
</feature>
<dbReference type="Gene3D" id="3.40.50.720">
    <property type="entry name" value="NAD(P)-binding Rossmann-like Domain"/>
    <property type="match status" value="1"/>
</dbReference>
<organism evidence="13 14">
    <name type="scientific">Aeromicrobium choanae</name>
    <dbReference type="NCBI Taxonomy" id="1736691"/>
    <lineage>
        <taxon>Bacteria</taxon>
        <taxon>Bacillati</taxon>
        <taxon>Actinomycetota</taxon>
        <taxon>Actinomycetes</taxon>
        <taxon>Propionibacteriales</taxon>
        <taxon>Nocardioidaceae</taxon>
        <taxon>Aeromicrobium</taxon>
    </lineage>
</organism>
<evidence type="ECO:0000313" key="14">
    <source>
        <dbReference type="Proteomes" id="UP000191040"/>
    </source>
</evidence>
<keyword evidence="7" id="KW-0560">Oxidoreductase</keyword>
<feature type="binding site" evidence="10">
    <location>
        <position position="181"/>
    </location>
    <ligand>
        <name>FAD</name>
        <dbReference type="ChEBI" id="CHEBI:57692"/>
    </ligand>
</feature>
<dbReference type="InterPro" id="IPR017900">
    <property type="entry name" value="4Fe4S_Fe_S_CS"/>
</dbReference>
<dbReference type="PANTHER" id="PTHR48467">
    <property type="entry name" value="GLUTAMATE SYNTHASE 1 [NADH], CHLOROPLASTIC-LIKE"/>
    <property type="match status" value="1"/>
</dbReference>
<feature type="binding site" evidence="11">
    <location>
        <begin position="296"/>
        <end position="297"/>
    </location>
    <ligand>
        <name>NADP(+)</name>
        <dbReference type="ChEBI" id="CHEBI:58349"/>
    </ligand>
</feature>
<dbReference type="STRING" id="1736691.SAMN06295964_0844"/>
<gene>
    <name evidence="13" type="ORF">SAMN06295964_0844</name>
</gene>
<accession>A0A1T4YTR4</accession>
<dbReference type="AlphaFoldDB" id="A0A1T4YTR4"/>
<feature type="binding site" evidence="10">
    <location>
        <begin position="457"/>
        <end position="459"/>
    </location>
    <ligand>
        <name>FAD</name>
        <dbReference type="ChEBI" id="CHEBI:57692"/>
    </ligand>
</feature>
<evidence type="ECO:0000256" key="7">
    <source>
        <dbReference type="ARBA" id="ARBA00023002"/>
    </source>
</evidence>
<feature type="binding site" evidence="10">
    <location>
        <position position="145"/>
    </location>
    <ligand>
        <name>FAD</name>
        <dbReference type="ChEBI" id="CHEBI:57692"/>
    </ligand>
</feature>
<keyword evidence="6 11" id="KW-0521">NADP</keyword>
<keyword evidence="8" id="KW-0408">Iron</keyword>
<evidence type="ECO:0000256" key="10">
    <source>
        <dbReference type="PIRSR" id="PIRSR000362-1"/>
    </source>
</evidence>
<name>A0A1T4YTR4_9ACTN</name>
<feature type="binding site" evidence="11">
    <location>
        <position position="308"/>
    </location>
    <ligand>
        <name>NADP(+)</name>
        <dbReference type="ChEBI" id="CHEBI:58349"/>
    </ligand>
</feature>
<evidence type="ECO:0000256" key="11">
    <source>
        <dbReference type="PIRSR" id="PIRSR000362-2"/>
    </source>
</evidence>
<dbReference type="Pfam" id="PF00037">
    <property type="entry name" value="Fer4"/>
    <property type="match status" value="1"/>
</dbReference>
<evidence type="ECO:0000256" key="3">
    <source>
        <dbReference type="ARBA" id="ARBA00022630"/>
    </source>
</evidence>
<evidence type="ECO:0000259" key="12">
    <source>
        <dbReference type="PROSITE" id="PS51379"/>
    </source>
</evidence>
<keyword evidence="5 10" id="KW-0274">FAD</keyword>
<evidence type="ECO:0000313" key="13">
    <source>
        <dbReference type="EMBL" id="SKB05130.1"/>
    </source>
</evidence>
<dbReference type="GO" id="GO:0051536">
    <property type="term" value="F:iron-sulfur cluster binding"/>
    <property type="evidence" value="ECO:0007669"/>
    <property type="project" value="UniProtKB-KW"/>
</dbReference>
<feature type="binding site" evidence="11">
    <location>
        <begin position="252"/>
        <end position="255"/>
    </location>
    <ligand>
        <name>NADP(+)</name>
        <dbReference type="ChEBI" id="CHEBI:58349"/>
    </ligand>
</feature>
<dbReference type="PIRSF" id="PIRSF000362">
    <property type="entry name" value="FNR"/>
    <property type="match status" value="1"/>
</dbReference>
<evidence type="ECO:0000256" key="5">
    <source>
        <dbReference type="ARBA" id="ARBA00022827"/>
    </source>
</evidence>
<reference evidence="14" key="1">
    <citation type="submission" date="2017-02" db="EMBL/GenBank/DDBJ databases">
        <authorList>
            <person name="Varghese N."/>
            <person name="Submissions S."/>
        </authorList>
    </citation>
    <scope>NUCLEOTIDE SEQUENCE [LARGE SCALE GENOMIC DNA]</scope>
    <source>
        <strain evidence="14">9H-4</strain>
    </source>
</reference>
<evidence type="ECO:0000256" key="6">
    <source>
        <dbReference type="ARBA" id="ARBA00022857"/>
    </source>
</evidence>
<keyword evidence="14" id="KW-1185">Reference proteome</keyword>
<evidence type="ECO:0000256" key="4">
    <source>
        <dbReference type="ARBA" id="ARBA00022723"/>
    </source>
</evidence>
<dbReference type="Proteomes" id="UP000191040">
    <property type="component" value="Chromosome I"/>
</dbReference>
<dbReference type="OrthoDB" id="289202at2"/>
<dbReference type="GO" id="GO:0016491">
    <property type="term" value="F:oxidoreductase activity"/>
    <property type="evidence" value="ECO:0007669"/>
    <property type="project" value="UniProtKB-KW"/>
</dbReference>
<evidence type="ECO:0000256" key="2">
    <source>
        <dbReference type="ARBA" id="ARBA00008312"/>
    </source>
</evidence>
<proteinExistence type="inferred from homology"/>
<evidence type="ECO:0000256" key="1">
    <source>
        <dbReference type="ARBA" id="ARBA00001974"/>
    </source>
</evidence>
<protein>
    <submittedName>
        <fullName evidence="13">Ferredoxin--NADP+ reductase</fullName>
    </submittedName>
</protein>
<dbReference type="SUPFAM" id="SSF54862">
    <property type="entry name" value="4Fe-4S ferredoxins"/>
    <property type="match status" value="1"/>
</dbReference>
<dbReference type="PANTHER" id="PTHR48467:SF1">
    <property type="entry name" value="GLUTAMATE SYNTHASE 1 [NADH], CHLOROPLASTIC-LIKE"/>
    <property type="match status" value="1"/>
</dbReference>
<keyword evidence="4" id="KW-0479">Metal-binding</keyword>
<keyword evidence="3" id="KW-0285">Flavoprotein</keyword>
<keyword evidence="9" id="KW-0411">Iron-sulfur</keyword>
<dbReference type="Gene3D" id="3.50.50.60">
    <property type="entry name" value="FAD/NAD(P)-binding domain"/>
    <property type="match status" value="1"/>
</dbReference>
<dbReference type="SUPFAM" id="SSF51971">
    <property type="entry name" value="Nucleotide-binding domain"/>
    <property type="match status" value="1"/>
</dbReference>
<dbReference type="InterPro" id="IPR055275">
    <property type="entry name" value="Ferredox_Rdtase"/>
</dbReference>
<dbReference type="EMBL" id="LT796768">
    <property type="protein sequence ID" value="SKB05130.1"/>
    <property type="molecule type" value="Genomic_DNA"/>
</dbReference>
<dbReference type="InterPro" id="IPR021163">
    <property type="entry name" value="Ferredox_Rdtase_adrenod"/>
</dbReference>
<dbReference type="RefSeq" id="WP_078698988.1">
    <property type="nucleotide sequence ID" value="NZ_LT796768.1"/>
</dbReference>
<dbReference type="PRINTS" id="PR00419">
    <property type="entry name" value="ADXRDTASE"/>
</dbReference>
<dbReference type="PROSITE" id="PS00198">
    <property type="entry name" value="4FE4S_FER_1"/>
    <property type="match status" value="1"/>
</dbReference>
<dbReference type="InterPro" id="IPR017896">
    <property type="entry name" value="4Fe4S_Fe-S-bd"/>
</dbReference>
<feature type="domain" description="4Fe-4S ferredoxin-type" evidence="12">
    <location>
        <begin position="37"/>
        <end position="66"/>
    </location>
</feature>